<dbReference type="OrthoDB" id="3474596at2"/>
<dbReference type="InterPro" id="IPR009057">
    <property type="entry name" value="Homeodomain-like_sf"/>
</dbReference>
<dbReference type="GO" id="GO:0000976">
    <property type="term" value="F:transcription cis-regulatory region binding"/>
    <property type="evidence" value="ECO:0007669"/>
    <property type="project" value="TreeGrafter"/>
</dbReference>
<dbReference type="EMBL" id="RJKE01000001">
    <property type="protein sequence ID" value="ROO85957.1"/>
    <property type="molecule type" value="Genomic_DNA"/>
</dbReference>
<evidence type="ECO:0000256" key="3">
    <source>
        <dbReference type="ARBA" id="ARBA00023163"/>
    </source>
</evidence>
<dbReference type="Proteomes" id="UP000272400">
    <property type="component" value="Unassembled WGS sequence"/>
</dbReference>
<evidence type="ECO:0000259" key="5">
    <source>
        <dbReference type="PROSITE" id="PS50977"/>
    </source>
</evidence>
<name>A0A3N1CXE1_9ACTN</name>
<dbReference type="PROSITE" id="PS50977">
    <property type="entry name" value="HTH_TETR_2"/>
    <property type="match status" value="1"/>
</dbReference>
<gene>
    <name evidence="6" type="ORF">EDD29_3511</name>
</gene>
<protein>
    <submittedName>
        <fullName evidence="6">TetR family transcriptional regulator</fullName>
    </submittedName>
</protein>
<evidence type="ECO:0000256" key="2">
    <source>
        <dbReference type="ARBA" id="ARBA00023125"/>
    </source>
</evidence>
<feature type="domain" description="HTH tetR-type" evidence="5">
    <location>
        <begin position="12"/>
        <end position="72"/>
    </location>
</feature>
<evidence type="ECO:0000313" key="6">
    <source>
        <dbReference type="EMBL" id="ROO85957.1"/>
    </source>
</evidence>
<proteinExistence type="predicted"/>
<dbReference type="PANTHER" id="PTHR30055">
    <property type="entry name" value="HTH-TYPE TRANSCRIPTIONAL REGULATOR RUTR"/>
    <property type="match status" value="1"/>
</dbReference>
<dbReference type="SUPFAM" id="SSF46689">
    <property type="entry name" value="Homeodomain-like"/>
    <property type="match status" value="1"/>
</dbReference>
<keyword evidence="2 4" id="KW-0238">DNA-binding</keyword>
<reference evidence="6 7" key="1">
    <citation type="submission" date="2018-11" db="EMBL/GenBank/DDBJ databases">
        <title>Sequencing the genomes of 1000 actinobacteria strains.</title>
        <authorList>
            <person name="Klenk H.-P."/>
        </authorList>
    </citation>
    <scope>NUCLEOTIDE SEQUENCE [LARGE SCALE GENOMIC DNA]</scope>
    <source>
        <strain evidence="6 7">DSM 44254</strain>
    </source>
</reference>
<dbReference type="Gene3D" id="1.10.357.10">
    <property type="entry name" value="Tetracycline Repressor, domain 2"/>
    <property type="match status" value="1"/>
</dbReference>
<keyword evidence="1" id="KW-0805">Transcription regulation</keyword>
<dbReference type="PRINTS" id="PR00455">
    <property type="entry name" value="HTHTETR"/>
</dbReference>
<dbReference type="Pfam" id="PF00440">
    <property type="entry name" value="TetR_N"/>
    <property type="match status" value="1"/>
</dbReference>
<organism evidence="6 7">
    <name type="scientific">Actinocorallia herbida</name>
    <dbReference type="NCBI Taxonomy" id="58109"/>
    <lineage>
        <taxon>Bacteria</taxon>
        <taxon>Bacillati</taxon>
        <taxon>Actinomycetota</taxon>
        <taxon>Actinomycetes</taxon>
        <taxon>Streptosporangiales</taxon>
        <taxon>Thermomonosporaceae</taxon>
        <taxon>Actinocorallia</taxon>
    </lineage>
</organism>
<dbReference type="RefSeq" id="WP_123665405.1">
    <property type="nucleotide sequence ID" value="NZ_RJKE01000001.1"/>
</dbReference>
<evidence type="ECO:0000256" key="1">
    <source>
        <dbReference type="ARBA" id="ARBA00023015"/>
    </source>
</evidence>
<dbReference type="GO" id="GO:0003700">
    <property type="term" value="F:DNA-binding transcription factor activity"/>
    <property type="evidence" value="ECO:0007669"/>
    <property type="project" value="TreeGrafter"/>
</dbReference>
<dbReference type="InterPro" id="IPR001647">
    <property type="entry name" value="HTH_TetR"/>
</dbReference>
<comment type="caution">
    <text evidence="6">The sequence shown here is derived from an EMBL/GenBank/DDBJ whole genome shotgun (WGS) entry which is preliminary data.</text>
</comment>
<dbReference type="InterPro" id="IPR050109">
    <property type="entry name" value="HTH-type_TetR-like_transc_reg"/>
</dbReference>
<keyword evidence="7" id="KW-1185">Reference proteome</keyword>
<dbReference type="PANTHER" id="PTHR30055:SF234">
    <property type="entry name" value="HTH-TYPE TRANSCRIPTIONAL REGULATOR BETI"/>
    <property type="match status" value="1"/>
</dbReference>
<evidence type="ECO:0000313" key="7">
    <source>
        <dbReference type="Proteomes" id="UP000272400"/>
    </source>
</evidence>
<sequence length="199" mass="21878">MASPRRIGAPDAKNRGVLLDAAERLLLEEGHTAVSSRRVAARAGLKPQLVHYYFRTMDDLLIEVFRRRAEEGLAFQAAALASEQPLWALWRYSTDPAAVAITMEFTGLAAQSEAVRTEMARYSELFRRAQIAALEKILPRYGLAESLSPVVLTVLISSLSRMLSLETALGFDTGHAETITLIESLLLDLEGEPRLAPTA</sequence>
<feature type="DNA-binding region" description="H-T-H motif" evidence="4">
    <location>
        <begin position="35"/>
        <end position="54"/>
    </location>
</feature>
<keyword evidence="3" id="KW-0804">Transcription</keyword>
<evidence type="ECO:0000256" key="4">
    <source>
        <dbReference type="PROSITE-ProRule" id="PRU00335"/>
    </source>
</evidence>
<dbReference type="AlphaFoldDB" id="A0A3N1CXE1"/>
<accession>A0A3N1CXE1</accession>